<dbReference type="PANTHER" id="PTHR48104:SF30">
    <property type="entry name" value="METACASPASE-1"/>
    <property type="match status" value="1"/>
</dbReference>
<dbReference type="InterPro" id="IPR050452">
    <property type="entry name" value="Metacaspase"/>
</dbReference>
<reference evidence="4 5" key="1">
    <citation type="submission" date="2020-03" db="EMBL/GenBank/DDBJ databases">
        <title>Draft Genome Sequence of Cudoniella acicularis.</title>
        <authorList>
            <person name="Buettner E."/>
            <person name="Kellner H."/>
        </authorList>
    </citation>
    <scope>NUCLEOTIDE SEQUENCE [LARGE SCALE GENOMIC DNA]</scope>
    <source>
        <strain evidence="4 5">DSM 108380</strain>
    </source>
</reference>
<comment type="similarity">
    <text evidence="1">Belongs to the peptidase C14B family.</text>
</comment>
<dbReference type="PANTHER" id="PTHR48104">
    <property type="entry name" value="METACASPASE-4"/>
    <property type="match status" value="1"/>
</dbReference>
<dbReference type="EMBL" id="JAAMPI010002728">
    <property type="protein sequence ID" value="KAF4609803.1"/>
    <property type="molecule type" value="Genomic_DNA"/>
</dbReference>
<name>A0A8H4QF35_9HELO</name>
<organism evidence="4 5">
    <name type="scientific">Cudoniella acicularis</name>
    <dbReference type="NCBI Taxonomy" id="354080"/>
    <lineage>
        <taxon>Eukaryota</taxon>
        <taxon>Fungi</taxon>
        <taxon>Dikarya</taxon>
        <taxon>Ascomycota</taxon>
        <taxon>Pezizomycotina</taxon>
        <taxon>Leotiomycetes</taxon>
        <taxon>Helotiales</taxon>
        <taxon>Tricladiaceae</taxon>
        <taxon>Cudoniella</taxon>
    </lineage>
</organism>
<dbReference type="Pfam" id="PF00656">
    <property type="entry name" value="Peptidase_C14"/>
    <property type="match status" value="1"/>
</dbReference>
<evidence type="ECO:0000256" key="1">
    <source>
        <dbReference type="ARBA" id="ARBA00009005"/>
    </source>
</evidence>
<dbReference type="Proteomes" id="UP000566819">
    <property type="component" value="Unassembled WGS sequence"/>
</dbReference>
<sequence>MARDPASTAFTKDPPSTSPTRTNILTSLNRVTAQASPGDFVLIHFSGHGDREPTLYPDKKSKSAQDELLCFINDEEMRDVEFGEKLDDMAAVPNQLIVLATLDCCFSGGATRGGKDYLLRCRFRNRSSIVTGQTTEEAESGSGYPDEISTSRGMRDAALVQGWLYRDRDYNAIAACQPYETSKERPDVKGNWHGVLTSCLVSSLTSVGRQRRFMTYKELHGILEVKITQKLGGKKQHPIHLGEQD</sequence>
<dbReference type="GO" id="GO:0004197">
    <property type="term" value="F:cysteine-type endopeptidase activity"/>
    <property type="evidence" value="ECO:0007669"/>
    <property type="project" value="InterPro"/>
</dbReference>
<feature type="compositionally biased region" description="Polar residues" evidence="2">
    <location>
        <begin position="8"/>
        <end position="22"/>
    </location>
</feature>
<dbReference type="GO" id="GO:0005737">
    <property type="term" value="C:cytoplasm"/>
    <property type="evidence" value="ECO:0007669"/>
    <property type="project" value="TreeGrafter"/>
</dbReference>
<dbReference type="OrthoDB" id="3223806at2759"/>
<feature type="domain" description="Peptidase C14 caspase" evidence="3">
    <location>
        <begin position="18"/>
        <end position="238"/>
    </location>
</feature>
<proteinExistence type="inferred from homology"/>
<evidence type="ECO:0000313" key="4">
    <source>
        <dbReference type="EMBL" id="KAF4609803.1"/>
    </source>
</evidence>
<comment type="caution">
    <text evidence="4">The sequence shown here is derived from an EMBL/GenBank/DDBJ whole genome shotgun (WGS) entry which is preliminary data.</text>
</comment>
<feature type="region of interest" description="Disordered" evidence="2">
    <location>
        <begin position="1"/>
        <end position="22"/>
    </location>
</feature>
<evidence type="ECO:0000313" key="5">
    <source>
        <dbReference type="Proteomes" id="UP000566819"/>
    </source>
</evidence>
<accession>A0A8H4QF35</accession>
<dbReference type="Gene3D" id="3.40.50.1460">
    <property type="match status" value="1"/>
</dbReference>
<dbReference type="AlphaFoldDB" id="A0A8H4QF35"/>
<evidence type="ECO:0000256" key="2">
    <source>
        <dbReference type="SAM" id="MobiDB-lite"/>
    </source>
</evidence>
<keyword evidence="5" id="KW-1185">Reference proteome</keyword>
<dbReference type="GO" id="GO:0006508">
    <property type="term" value="P:proteolysis"/>
    <property type="evidence" value="ECO:0007669"/>
    <property type="project" value="InterPro"/>
</dbReference>
<gene>
    <name evidence="4" type="ORF">G7Y89_g15820</name>
</gene>
<evidence type="ECO:0000259" key="3">
    <source>
        <dbReference type="Pfam" id="PF00656"/>
    </source>
</evidence>
<protein>
    <recommendedName>
        <fullName evidence="3">Peptidase C14 caspase domain-containing protein</fullName>
    </recommendedName>
</protein>
<dbReference type="InterPro" id="IPR011600">
    <property type="entry name" value="Pept_C14_caspase"/>
</dbReference>